<evidence type="ECO:0000313" key="2">
    <source>
        <dbReference type="Proteomes" id="UP000053429"/>
    </source>
</evidence>
<dbReference type="RefSeq" id="WP_062721218.1">
    <property type="nucleotide sequence ID" value="NZ_KQ948931.1"/>
</dbReference>
<accession>A0A117RN66</accession>
<dbReference type="InterPro" id="IPR045677">
    <property type="entry name" value="DUF6197"/>
</dbReference>
<evidence type="ECO:0000313" key="1">
    <source>
        <dbReference type="EMBL" id="KUO00020.1"/>
    </source>
</evidence>
<dbReference type="EMBL" id="LMWY01000029">
    <property type="protein sequence ID" value="KUO00020.1"/>
    <property type="molecule type" value="Genomic_DNA"/>
</dbReference>
<dbReference type="STRING" id="661399.AQJ67_24430"/>
<sequence>MPTRHTPESIVIADTPAAILEWAARHIEHVDIHQGPHLFAGPGRTATLPCWPRGALEVAAGHGRGAAGRRYDWDRIDRARDQAIGILAETLTGHPVDTDEPTATKAQHREVIDRWSAEPGRTAADAARAFRTAAARAEQALF</sequence>
<dbReference type="Proteomes" id="UP000053429">
    <property type="component" value="Unassembled WGS sequence"/>
</dbReference>
<reference evidence="1 2" key="1">
    <citation type="submission" date="2015-10" db="EMBL/GenBank/DDBJ databases">
        <title>Draft genome sequence of Streptomyces caeruleatus NRRL B-24802, type strain for the species Streptomyces caeruleatus.</title>
        <authorList>
            <person name="Ruckert C."/>
            <person name="Winkler A."/>
            <person name="Kalinowski J."/>
            <person name="Kampfer P."/>
            <person name="Glaeser S."/>
        </authorList>
    </citation>
    <scope>NUCLEOTIDE SEQUENCE [LARGE SCALE GENOMIC DNA]</scope>
    <source>
        <strain evidence="1 2">NRRL B-24802</strain>
    </source>
</reference>
<name>A0A117RN66_9ACTN</name>
<organism evidence="1 2">
    <name type="scientific">Streptomyces caeruleatus</name>
    <dbReference type="NCBI Taxonomy" id="661399"/>
    <lineage>
        <taxon>Bacteria</taxon>
        <taxon>Bacillati</taxon>
        <taxon>Actinomycetota</taxon>
        <taxon>Actinomycetes</taxon>
        <taxon>Kitasatosporales</taxon>
        <taxon>Streptomycetaceae</taxon>
        <taxon>Streptomyces</taxon>
    </lineage>
</organism>
<dbReference type="AlphaFoldDB" id="A0A117RN66"/>
<dbReference type="Pfam" id="PF19698">
    <property type="entry name" value="DUF6197"/>
    <property type="match status" value="1"/>
</dbReference>
<keyword evidence="2" id="KW-1185">Reference proteome</keyword>
<dbReference type="OrthoDB" id="4313368at2"/>
<gene>
    <name evidence="1" type="ORF">AQJ67_24430</name>
</gene>
<comment type="caution">
    <text evidence="1">The sequence shown here is derived from an EMBL/GenBank/DDBJ whole genome shotgun (WGS) entry which is preliminary data.</text>
</comment>
<protein>
    <submittedName>
        <fullName evidence="1">Uncharacterized protein</fullName>
    </submittedName>
</protein>
<proteinExistence type="predicted"/>